<dbReference type="OrthoDB" id="4883460at2"/>
<protein>
    <submittedName>
        <fullName evidence="2">Uncharacterized protein</fullName>
    </submittedName>
</protein>
<accession>A0A1H4YGG9</accession>
<dbReference type="EMBL" id="FNRT01000002">
    <property type="protein sequence ID" value="SED16845.1"/>
    <property type="molecule type" value="Genomic_DNA"/>
</dbReference>
<evidence type="ECO:0000313" key="2">
    <source>
        <dbReference type="EMBL" id="SED16845.1"/>
    </source>
</evidence>
<evidence type="ECO:0000256" key="1">
    <source>
        <dbReference type="SAM" id="MobiDB-lite"/>
    </source>
</evidence>
<proteinExistence type="predicted"/>
<organism evidence="2 3">
    <name type="scientific">Nocardioides exalbidus</name>
    <dbReference type="NCBI Taxonomy" id="402596"/>
    <lineage>
        <taxon>Bacteria</taxon>
        <taxon>Bacillati</taxon>
        <taxon>Actinomycetota</taxon>
        <taxon>Actinomycetes</taxon>
        <taxon>Propionibacteriales</taxon>
        <taxon>Nocardioidaceae</taxon>
        <taxon>Nocardioides</taxon>
    </lineage>
</organism>
<reference evidence="3" key="1">
    <citation type="submission" date="2016-10" db="EMBL/GenBank/DDBJ databases">
        <authorList>
            <person name="Varghese N."/>
            <person name="Submissions S."/>
        </authorList>
    </citation>
    <scope>NUCLEOTIDE SEQUENCE [LARGE SCALE GENOMIC DNA]</scope>
    <source>
        <strain evidence="3">DSM 22017</strain>
    </source>
</reference>
<dbReference type="AlphaFoldDB" id="A0A1H4YGG9"/>
<keyword evidence="3" id="KW-1185">Reference proteome</keyword>
<evidence type="ECO:0000313" key="3">
    <source>
        <dbReference type="Proteomes" id="UP000198742"/>
    </source>
</evidence>
<sequence length="74" mass="8031">MDQVSEDTSSDQPARPPMDYEPTGVEAVDRVLEDVASVMDAPVGDHVAVFERAHEQLRRALDAQPVPGDDPQSS</sequence>
<dbReference type="Proteomes" id="UP000198742">
    <property type="component" value="Unassembled WGS sequence"/>
</dbReference>
<dbReference type="RefSeq" id="WP_139306632.1">
    <property type="nucleotide sequence ID" value="NZ_FNRT01000002.1"/>
</dbReference>
<name>A0A1H4YGG9_9ACTN</name>
<dbReference type="STRING" id="402596.SAMN04489844_3822"/>
<feature type="region of interest" description="Disordered" evidence="1">
    <location>
        <begin position="1"/>
        <end position="25"/>
    </location>
</feature>
<gene>
    <name evidence="2" type="ORF">SAMN04489844_3822</name>
</gene>